<evidence type="ECO:0000256" key="11">
    <source>
        <dbReference type="ARBA" id="ARBA00023242"/>
    </source>
</evidence>
<dbReference type="GO" id="GO:0000978">
    <property type="term" value="F:RNA polymerase II cis-regulatory region sequence-specific DNA binding"/>
    <property type="evidence" value="ECO:0007669"/>
    <property type="project" value="TreeGrafter"/>
</dbReference>
<feature type="domain" description="C2H2-type" evidence="14">
    <location>
        <begin position="542"/>
        <end position="569"/>
    </location>
</feature>
<protein>
    <recommendedName>
        <fullName evidence="14">C2H2-type domain-containing protein</fullName>
    </recommendedName>
</protein>
<dbReference type="SMART" id="SM00355">
    <property type="entry name" value="ZnF_C2H2"/>
    <property type="match status" value="6"/>
</dbReference>
<evidence type="ECO:0000259" key="14">
    <source>
        <dbReference type="PROSITE" id="PS50157"/>
    </source>
</evidence>
<evidence type="ECO:0000256" key="10">
    <source>
        <dbReference type="ARBA" id="ARBA00023163"/>
    </source>
</evidence>
<comment type="subcellular location">
    <subcellularLocation>
        <location evidence="2">Nucleus</location>
    </subcellularLocation>
</comment>
<keyword evidence="16" id="KW-1185">Reference proteome</keyword>
<sequence>MNKKWDLLTEKILALTLEIIYLLTGEDYIVVKRCSEPDLQSSSPLASDVPCRTQSPGRKTSPHSLIHERNNDHKILEMTNKIIHLLTGEGRRIFRFLAPELVSLTVLTMTNKNRYQKTEKILDLTLEVNYLLTGEDYIVVKRSGEPILHSSCHSTPRGPCGSQKLPPPHSQIHGGSNEQKILQLTNKIIHLLTGEVWEYFEKHKEPSKDTAESRSLLDSLDDSLNRTEADVVHILDSSPDRTTEGDEDSINQTRDHYPMHRPTKRPTVPLKRNSASHEKRHVSNDDINRHNEQSQTRYSSTPIKEETTTCVIGSHTDIYPAAEHAQTKYLSTDVTEESNSCEEVNLPDMDIYTQANYPLTHIKEEPGSWDGGDFSDTDVYPHTDHTLTEYPSSHIKEELDLWNNGNLSDMVMLPHCYLTEMRAAGAGIAQQGKTMKLINQGNFAVGKTSNSFSISKASPITPDLTEHQKVQDGRKVSDGGENTSSEPNFLGQQSFHHNSHLLQPHRTFQGTKPLSCSECGKCFTKRRCLVQHQLVHMEELPLSCTECGKRFKLKRTLKAHLRSHTGEKPFSCSICSKRFNDKSSLNRHQRVHTGEKPFSCTECGKRFTWLPSLYIHMRSHTGEKPFTCTECGKCFRWLSSLNAHLRSHAGEKSFMCYDCGAFFTDKLNLIAHQITHAGGPAIQ</sequence>
<dbReference type="PANTHER" id="PTHR24404">
    <property type="entry name" value="ZINC FINGER PROTEIN"/>
    <property type="match status" value="1"/>
</dbReference>
<evidence type="ECO:0000313" key="15">
    <source>
        <dbReference type="Ensembl" id="ENSLLEP00000010645.1"/>
    </source>
</evidence>
<keyword evidence="7" id="KW-0862">Zinc</keyword>
<accession>A0A8C5MDR1</accession>
<feature type="compositionally biased region" description="Basic and acidic residues" evidence="13">
    <location>
        <begin position="464"/>
        <end position="478"/>
    </location>
</feature>
<evidence type="ECO:0000256" key="1">
    <source>
        <dbReference type="ARBA" id="ARBA00003767"/>
    </source>
</evidence>
<dbReference type="GeneTree" id="ENSGT01150000286958"/>
<evidence type="ECO:0000256" key="2">
    <source>
        <dbReference type="ARBA" id="ARBA00004123"/>
    </source>
</evidence>
<keyword evidence="6 12" id="KW-0863">Zinc-finger</keyword>
<dbReference type="Proteomes" id="UP000694569">
    <property type="component" value="Unplaced"/>
</dbReference>
<evidence type="ECO:0000256" key="9">
    <source>
        <dbReference type="ARBA" id="ARBA00023125"/>
    </source>
</evidence>
<feature type="domain" description="C2H2-type" evidence="14">
    <location>
        <begin position="654"/>
        <end position="681"/>
    </location>
</feature>
<comment type="function">
    <text evidence="1">May be involved in transcriptional regulation.</text>
</comment>
<feature type="region of interest" description="Disordered" evidence="13">
    <location>
        <begin position="459"/>
        <end position="492"/>
    </location>
</feature>
<comment type="similarity">
    <text evidence="3">Belongs to the krueppel C2H2-type zinc-finger protein family.</text>
</comment>
<proteinExistence type="inferred from homology"/>
<keyword evidence="4" id="KW-0479">Metal-binding</keyword>
<dbReference type="FunFam" id="3.30.160.60:FF:000218">
    <property type="entry name" value="Zinc finger protein 10"/>
    <property type="match status" value="1"/>
</dbReference>
<dbReference type="FunFam" id="3.30.160.60:FF:002343">
    <property type="entry name" value="Zinc finger protein 33A"/>
    <property type="match status" value="2"/>
</dbReference>
<reference evidence="15" key="1">
    <citation type="submission" date="2025-08" db="UniProtKB">
        <authorList>
            <consortium name="Ensembl"/>
        </authorList>
    </citation>
    <scope>IDENTIFICATION</scope>
</reference>
<dbReference type="SUPFAM" id="SSF57667">
    <property type="entry name" value="beta-beta-alpha zinc fingers"/>
    <property type="match status" value="4"/>
</dbReference>
<evidence type="ECO:0000256" key="13">
    <source>
        <dbReference type="SAM" id="MobiDB-lite"/>
    </source>
</evidence>
<dbReference type="FunFam" id="3.30.160.60:FF:000100">
    <property type="entry name" value="Zinc finger 45-like"/>
    <property type="match status" value="1"/>
</dbReference>
<dbReference type="PROSITE" id="PS50157">
    <property type="entry name" value="ZINC_FINGER_C2H2_2"/>
    <property type="match status" value="6"/>
</dbReference>
<dbReference type="GO" id="GO:0003700">
    <property type="term" value="F:DNA-binding transcription factor activity"/>
    <property type="evidence" value="ECO:0007669"/>
    <property type="project" value="TreeGrafter"/>
</dbReference>
<evidence type="ECO:0000256" key="4">
    <source>
        <dbReference type="ARBA" id="ARBA00022723"/>
    </source>
</evidence>
<dbReference type="GO" id="GO:0006357">
    <property type="term" value="P:regulation of transcription by RNA polymerase II"/>
    <property type="evidence" value="ECO:0007669"/>
    <property type="project" value="TreeGrafter"/>
</dbReference>
<dbReference type="InterPro" id="IPR036236">
    <property type="entry name" value="Znf_C2H2_sf"/>
</dbReference>
<keyword evidence="11" id="KW-0539">Nucleus</keyword>
<feature type="domain" description="C2H2-type" evidence="14">
    <location>
        <begin position="626"/>
        <end position="653"/>
    </location>
</feature>
<keyword evidence="8" id="KW-0805">Transcription regulation</keyword>
<evidence type="ECO:0000256" key="7">
    <source>
        <dbReference type="ARBA" id="ARBA00022833"/>
    </source>
</evidence>
<evidence type="ECO:0000256" key="3">
    <source>
        <dbReference type="ARBA" id="ARBA00006991"/>
    </source>
</evidence>
<dbReference type="PROSITE" id="PS00028">
    <property type="entry name" value="ZINC_FINGER_C2H2_1"/>
    <property type="match status" value="6"/>
</dbReference>
<feature type="domain" description="C2H2-type" evidence="14">
    <location>
        <begin position="570"/>
        <end position="597"/>
    </location>
</feature>
<dbReference type="GO" id="GO:0005634">
    <property type="term" value="C:nucleus"/>
    <property type="evidence" value="ECO:0007669"/>
    <property type="project" value="UniProtKB-SubCell"/>
</dbReference>
<organism evidence="15 16">
    <name type="scientific">Leptobrachium leishanense</name>
    <name type="common">Leishan spiny toad</name>
    <dbReference type="NCBI Taxonomy" id="445787"/>
    <lineage>
        <taxon>Eukaryota</taxon>
        <taxon>Metazoa</taxon>
        <taxon>Chordata</taxon>
        <taxon>Craniata</taxon>
        <taxon>Vertebrata</taxon>
        <taxon>Euteleostomi</taxon>
        <taxon>Amphibia</taxon>
        <taxon>Batrachia</taxon>
        <taxon>Anura</taxon>
        <taxon>Pelobatoidea</taxon>
        <taxon>Megophryidae</taxon>
        <taxon>Leptobrachium</taxon>
    </lineage>
</organism>
<feature type="domain" description="C2H2-type" evidence="14">
    <location>
        <begin position="598"/>
        <end position="625"/>
    </location>
</feature>
<dbReference type="GO" id="GO:0008270">
    <property type="term" value="F:zinc ion binding"/>
    <property type="evidence" value="ECO:0007669"/>
    <property type="project" value="UniProtKB-KW"/>
</dbReference>
<evidence type="ECO:0000256" key="12">
    <source>
        <dbReference type="PROSITE-ProRule" id="PRU00042"/>
    </source>
</evidence>
<dbReference type="Gene3D" id="3.30.160.60">
    <property type="entry name" value="Classic Zinc Finger"/>
    <property type="match status" value="6"/>
</dbReference>
<dbReference type="PANTHER" id="PTHR24404:SF94">
    <property type="entry name" value="ZINC FINGER PROTEIN 436"/>
    <property type="match status" value="1"/>
</dbReference>
<feature type="region of interest" description="Disordered" evidence="13">
    <location>
        <begin position="38"/>
        <end position="65"/>
    </location>
</feature>
<evidence type="ECO:0000313" key="16">
    <source>
        <dbReference type="Proteomes" id="UP000694569"/>
    </source>
</evidence>
<keyword evidence="5" id="KW-0677">Repeat</keyword>
<dbReference type="InterPro" id="IPR050589">
    <property type="entry name" value="Ikaros_C2H2-ZF"/>
</dbReference>
<dbReference type="Pfam" id="PF00096">
    <property type="entry name" value="zf-C2H2"/>
    <property type="match status" value="6"/>
</dbReference>
<reference evidence="15" key="2">
    <citation type="submission" date="2025-09" db="UniProtKB">
        <authorList>
            <consortium name="Ensembl"/>
        </authorList>
    </citation>
    <scope>IDENTIFICATION</scope>
</reference>
<dbReference type="FunFam" id="3.30.160.60:FF:000966">
    <property type="entry name" value="ZFP90 zinc finger protein"/>
    <property type="match status" value="2"/>
</dbReference>
<feature type="domain" description="C2H2-type" evidence="14">
    <location>
        <begin position="514"/>
        <end position="541"/>
    </location>
</feature>
<dbReference type="InterPro" id="IPR013087">
    <property type="entry name" value="Znf_C2H2_type"/>
</dbReference>
<keyword evidence="10" id="KW-0804">Transcription</keyword>
<dbReference type="Ensembl" id="ENSLLET00000011059.1">
    <property type="protein sequence ID" value="ENSLLEP00000010645.1"/>
    <property type="gene ID" value="ENSLLEG00000006762.1"/>
</dbReference>
<feature type="compositionally biased region" description="Polar residues" evidence="13">
    <location>
        <begin position="293"/>
        <end position="302"/>
    </location>
</feature>
<feature type="compositionally biased region" description="Polar residues" evidence="13">
    <location>
        <begin position="480"/>
        <end position="492"/>
    </location>
</feature>
<name>A0A8C5MDR1_9ANUR</name>
<feature type="compositionally biased region" description="Basic and acidic residues" evidence="13">
    <location>
        <begin position="275"/>
        <end position="292"/>
    </location>
</feature>
<keyword evidence="9" id="KW-0238">DNA-binding</keyword>
<dbReference type="AlphaFoldDB" id="A0A8C5MDR1"/>
<feature type="region of interest" description="Disordered" evidence="13">
    <location>
        <begin position="231"/>
        <end position="305"/>
    </location>
</feature>
<feature type="region of interest" description="Disordered" evidence="13">
    <location>
        <begin position="151"/>
        <end position="175"/>
    </location>
</feature>
<evidence type="ECO:0000256" key="6">
    <source>
        <dbReference type="ARBA" id="ARBA00022771"/>
    </source>
</evidence>
<feature type="compositionally biased region" description="Basic and acidic residues" evidence="13">
    <location>
        <begin position="231"/>
        <end position="244"/>
    </location>
</feature>
<evidence type="ECO:0000256" key="8">
    <source>
        <dbReference type="ARBA" id="ARBA00023015"/>
    </source>
</evidence>
<evidence type="ECO:0000256" key="5">
    <source>
        <dbReference type="ARBA" id="ARBA00022737"/>
    </source>
</evidence>